<evidence type="ECO:0000313" key="1">
    <source>
        <dbReference type="EMBL" id="OWQ98302.1"/>
    </source>
</evidence>
<comment type="caution">
    <text evidence="1">The sequence shown here is derived from an EMBL/GenBank/DDBJ whole genome shotgun (WGS) entry which is preliminary data.</text>
</comment>
<accession>A0A246JYQ9</accession>
<dbReference type="EMBL" id="NISJ01000003">
    <property type="protein sequence ID" value="OWQ98302.1"/>
    <property type="molecule type" value="Genomic_DNA"/>
</dbReference>
<name>A0A246JYQ9_9SPHN</name>
<gene>
    <name evidence="1" type="ORF">CDQ91_07280</name>
</gene>
<protein>
    <submittedName>
        <fullName evidence="1">Uncharacterized protein</fullName>
    </submittedName>
</protein>
<sequence>MVVATPRSDGWQCARIIEKRSFPEIEAHGIVAFHHEILALVPGLAAGIAAMASLDDVKPLSIARDRFPLLRRILGFGRQTVQSPLAKEFS</sequence>
<dbReference type="Proteomes" id="UP000197097">
    <property type="component" value="Unassembled WGS sequence"/>
</dbReference>
<dbReference type="AlphaFoldDB" id="A0A246JYQ9"/>
<proteinExistence type="predicted"/>
<organism evidence="1 2">
    <name type="scientific">Sphingopyxis witflariensis</name>
    <dbReference type="NCBI Taxonomy" id="173675"/>
    <lineage>
        <taxon>Bacteria</taxon>
        <taxon>Pseudomonadati</taxon>
        <taxon>Pseudomonadota</taxon>
        <taxon>Alphaproteobacteria</taxon>
        <taxon>Sphingomonadales</taxon>
        <taxon>Sphingomonadaceae</taxon>
        <taxon>Sphingopyxis</taxon>
    </lineage>
</organism>
<reference evidence="1 2" key="1">
    <citation type="journal article" date="2002" name="Int. J. Syst. Evol. Microbiol.">
        <title>Sphingopyxis witflariensis sp. nov., isolated from activated sludge.</title>
        <authorList>
            <person name="Kampfer P."/>
            <person name="Witzenberger R."/>
            <person name="Denner E.B."/>
            <person name="Busse H.J."/>
            <person name="Neef A."/>
        </authorList>
    </citation>
    <scope>NUCLEOTIDE SEQUENCE [LARGE SCALE GENOMIC DNA]</scope>
    <source>
        <strain evidence="1 2">DSM 14551</strain>
    </source>
</reference>
<keyword evidence="2" id="KW-1185">Reference proteome</keyword>
<evidence type="ECO:0000313" key="2">
    <source>
        <dbReference type="Proteomes" id="UP000197097"/>
    </source>
</evidence>